<accession>A0A1W1Y2P5</accession>
<dbReference type="CDD" id="cd03278">
    <property type="entry name" value="ABC_SMC_barmotin"/>
    <property type="match status" value="2"/>
</dbReference>
<dbReference type="Pfam" id="PF02463">
    <property type="entry name" value="SMC_N"/>
    <property type="match status" value="1"/>
</dbReference>
<feature type="coiled-coil region" evidence="7">
    <location>
        <begin position="812"/>
        <end position="916"/>
    </location>
</feature>
<reference evidence="10" key="1">
    <citation type="submission" date="2017-04" db="EMBL/GenBank/DDBJ databases">
        <authorList>
            <person name="Varghese N."/>
            <person name="Submissions S."/>
        </authorList>
    </citation>
    <scope>NUCLEOTIDE SEQUENCE [LARGE SCALE GENOMIC DNA]</scope>
    <source>
        <strain evidence="10">DSM 21500</strain>
    </source>
</reference>
<sequence>MHLKKVEMIGFKSFANKTTIEFDSGFTAIVGPNGSGKSNITEAIKWVLGEQSAKSLRGRKMDDVIFGGASNRSKAQYAEVTLVFDNSDHLLNIDTDEVGMTRRYTRAGESTYMINRKNCRLKDMTELMMDTGIGRDSFSIISQGQVEAIFMQKPEDRRAIFEEAAGVMKYKNRKKEASNKLEHTQENLDRIFDILKEVESRLEPLAKQRHAALNYQEKRAELSDIEIALTTVQIETLNEQWENAKNDLNQYVQTIQQQKEKQTEFTEQLNAIRQQEHTAEQKATELNETYIQLVREAETIKRQIDLAEQQKAFNQRDKAAQEKTLADYQSSIDQLTRDVGMLKADVHDAQLAFEQKKVQRDDKLQALAALDTTDEHDIEEKREEYIAAIQQQSQLQHTIAELEKDIEQLRQQSQQDVQSQDDFQQSVTELETTLATKKADKDNLSTSLSDLLADYKQLAQSVKDKQQTAQQLNRQWQQQQRQLVDAKTRQESLEKLAKEHNGFYYGVRSALKLQSQMNGIHGAVADLMQVPSEYVGAVETALGGAMQNIVTSNRQVAAQVIQTLKKNRGGRATFLPMDVIKPREIPNGTYQIAQAMPGFIGVMVDLIDFNDQYQSIMANLMGQTLVVDNLSHAQDVAQAIHHRSRIVTLESDVIHAGGSMSGGARNQKGDSVLARKRDIETLKASIATLTKKTQTTNQQVEHLQTEIDEATQKLETMKTTGDEKRFQERTLIAEIEQLTKQLDELTLQEEQNNQHRQDMADKLQEMESQLEEKREAIVTQGERVDSLQQTIQALNLSANEKASHRDQLQHDIQTIETDYAVSKEKLAQQNNQLNHKEQQLTEQKDTLVELQKAVQSMSSQLDNHSEETAELEANYKDLLEEQKTTEKALKQSRSQREVAKQQADKMNKTLDDLTTHLEDLYYKQAKLEGTVSRYEVSIDNHLDHLREEYGLTFEKARAESELTMSIEAASERVRDLKREIDQLGPVNIAAIDEYDDVHQRWTFMTEQRDDVMAAKDNLLQTMDALDKEVIHRFKETFLAVREAFERIFPQLFGGGKASLSLTDPDDLLHSGVDIMAQPPGKRLQQLSLLSGGEKALTAIALLFAILDVKKDIPFSILDEVEAALDEANVARYGRYLREFAESTQFIVITHRKGTMEAANILYGVTMQQSGVSKLASVRLEDIEEVDDMVTS</sequence>
<evidence type="ECO:0000256" key="7">
    <source>
        <dbReference type="HAMAP-Rule" id="MF_01894"/>
    </source>
</evidence>
<comment type="function">
    <text evidence="7">Required for chromosome condensation and partitioning.</text>
</comment>
<keyword evidence="10" id="KW-1185">Reference proteome</keyword>
<name>A0A1W1Y2P5_9LACT</name>
<evidence type="ECO:0000256" key="5">
    <source>
        <dbReference type="ARBA" id="ARBA00023054"/>
    </source>
</evidence>
<dbReference type="InterPro" id="IPR011890">
    <property type="entry name" value="SMC_prok"/>
</dbReference>
<feature type="coiled-coil region" evidence="7">
    <location>
        <begin position="686"/>
        <end position="783"/>
    </location>
</feature>
<dbReference type="Proteomes" id="UP000243884">
    <property type="component" value="Unassembled WGS sequence"/>
</dbReference>
<dbReference type="GO" id="GO:0005524">
    <property type="term" value="F:ATP binding"/>
    <property type="evidence" value="ECO:0007669"/>
    <property type="project" value="UniProtKB-UniRule"/>
</dbReference>
<comment type="subunit">
    <text evidence="7">Homodimer.</text>
</comment>
<dbReference type="NCBIfam" id="TIGR02168">
    <property type="entry name" value="SMC_prok_B"/>
    <property type="match status" value="1"/>
</dbReference>
<dbReference type="EMBL" id="FWXK01000001">
    <property type="protein sequence ID" value="SMC30405.1"/>
    <property type="molecule type" value="Genomic_DNA"/>
</dbReference>
<dbReference type="SUPFAM" id="SSF52540">
    <property type="entry name" value="P-loop containing nucleoside triphosphate hydrolases"/>
    <property type="match status" value="1"/>
</dbReference>
<dbReference type="FunFam" id="3.40.50.300:FF:000984">
    <property type="entry name" value="Chromosome partition protein Smc"/>
    <property type="match status" value="1"/>
</dbReference>
<protein>
    <recommendedName>
        <fullName evidence="7">Chromosome partition protein Smc</fullName>
    </recommendedName>
</protein>
<feature type="coiled-coil region" evidence="7">
    <location>
        <begin position="234"/>
        <end position="338"/>
    </location>
</feature>
<dbReference type="GO" id="GO:0006260">
    <property type="term" value="P:DNA replication"/>
    <property type="evidence" value="ECO:0007669"/>
    <property type="project" value="UniProtKB-UniRule"/>
</dbReference>
<dbReference type="GO" id="GO:0007059">
    <property type="term" value="P:chromosome segregation"/>
    <property type="evidence" value="ECO:0007669"/>
    <property type="project" value="UniProtKB-UniRule"/>
</dbReference>
<dbReference type="PANTHER" id="PTHR43977">
    <property type="entry name" value="STRUCTURAL MAINTENANCE OF CHROMOSOMES PROTEIN 3"/>
    <property type="match status" value="1"/>
</dbReference>
<dbReference type="HAMAP" id="MF_01894">
    <property type="entry name" value="Smc_prok"/>
    <property type="match status" value="1"/>
</dbReference>
<dbReference type="InterPro" id="IPR036277">
    <property type="entry name" value="SMC_hinge_sf"/>
</dbReference>
<feature type="coiled-coil region" evidence="7">
    <location>
        <begin position="392"/>
        <end position="419"/>
    </location>
</feature>
<evidence type="ECO:0000256" key="6">
    <source>
        <dbReference type="ARBA" id="ARBA00023125"/>
    </source>
</evidence>
<dbReference type="Gene3D" id="1.20.1060.20">
    <property type="match status" value="1"/>
</dbReference>
<dbReference type="OrthoDB" id="9808768at2"/>
<dbReference type="InterPro" id="IPR003395">
    <property type="entry name" value="RecF/RecN/SMC_N"/>
</dbReference>
<feature type="binding site" evidence="7">
    <location>
        <begin position="32"/>
        <end position="39"/>
    </location>
    <ligand>
        <name>ATP</name>
        <dbReference type="ChEBI" id="CHEBI:30616"/>
    </ligand>
</feature>
<dbReference type="PIRSF" id="PIRSF005719">
    <property type="entry name" value="SMC"/>
    <property type="match status" value="1"/>
</dbReference>
<dbReference type="InterPro" id="IPR010935">
    <property type="entry name" value="SMC_hinge"/>
</dbReference>
<evidence type="ECO:0000259" key="8">
    <source>
        <dbReference type="SMART" id="SM00968"/>
    </source>
</evidence>
<keyword evidence="3 7" id="KW-0547">Nucleotide-binding</keyword>
<keyword evidence="4 7" id="KW-0067">ATP-binding</keyword>
<dbReference type="STRING" id="371602.SAMN04487984_0163"/>
<dbReference type="Pfam" id="PF06470">
    <property type="entry name" value="SMC_hinge"/>
    <property type="match status" value="1"/>
</dbReference>
<dbReference type="GO" id="GO:0005694">
    <property type="term" value="C:chromosome"/>
    <property type="evidence" value="ECO:0007669"/>
    <property type="project" value="InterPro"/>
</dbReference>
<evidence type="ECO:0000256" key="1">
    <source>
        <dbReference type="ARBA" id="ARBA00004496"/>
    </source>
</evidence>
<dbReference type="GO" id="GO:0016887">
    <property type="term" value="F:ATP hydrolysis activity"/>
    <property type="evidence" value="ECO:0007669"/>
    <property type="project" value="InterPro"/>
</dbReference>
<proteinExistence type="inferred from homology"/>
<keyword evidence="5 7" id="KW-0175">Coiled coil</keyword>
<evidence type="ECO:0000313" key="9">
    <source>
        <dbReference type="EMBL" id="SMC30405.1"/>
    </source>
</evidence>
<feature type="coiled-coil region" evidence="7">
    <location>
        <begin position="448"/>
        <end position="489"/>
    </location>
</feature>
<evidence type="ECO:0000313" key="10">
    <source>
        <dbReference type="Proteomes" id="UP000243884"/>
    </source>
</evidence>
<gene>
    <name evidence="7" type="primary">smc</name>
    <name evidence="9" type="ORF">SAMN04487984_0163</name>
</gene>
<dbReference type="FunFam" id="3.40.50.300:FF:000901">
    <property type="entry name" value="Chromosome partition protein Smc"/>
    <property type="match status" value="1"/>
</dbReference>
<keyword evidence="2 7" id="KW-0963">Cytoplasm</keyword>
<organism evidence="9 10">
    <name type="scientific">Aerococcus suis</name>
    <dbReference type="NCBI Taxonomy" id="371602"/>
    <lineage>
        <taxon>Bacteria</taxon>
        <taxon>Bacillati</taxon>
        <taxon>Bacillota</taxon>
        <taxon>Bacilli</taxon>
        <taxon>Lactobacillales</taxon>
        <taxon>Aerococcaceae</taxon>
        <taxon>Aerococcus</taxon>
    </lineage>
</organism>
<dbReference type="AlphaFoldDB" id="A0A1W1Y2P5"/>
<feature type="coiled-coil region" evidence="7">
    <location>
        <begin position="167"/>
        <end position="201"/>
    </location>
</feature>
<keyword evidence="6 7" id="KW-0238">DNA-binding</keyword>
<dbReference type="Gene3D" id="3.30.70.1620">
    <property type="match status" value="1"/>
</dbReference>
<dbReference type="Gene3D" id="3.40.50.300">
    <property type="entry name" value="P-loop containing nucleotide triphosphate hydrolases"/>
    <property type="match status" value="2"/>
</dbReference>
<dbReference type="InterPro" id="IPR024704">
    <property type="entry name" value="SMC"/>
</dbReference>
<dbReference type="SUPFAM" id="SSF75553">
    <property type="entry name" value="Smc hinge domain"/>
    <property type="match status" value="1"/>
</dbReference>
<dbReference type="RefSeq" id="WP_084097774.1">
    <property type="nucleotide sequence ID" value="NZ_FWXK01000001.1"/>
</dbReference>
<evidence type="ECO:0000256" key="3">
    <source>
        <dbReference type="ARBA" id="ARBA00022741"/>
    </source>
</evidence>
<dbReference type="InterPro" id="IPR027417">
    <property type="entry name" value="P-loop_NTPase"/>
</dbReference>
<comment type="similarity">
    <text evidence="7">Belongs to the SMC family.</text>
</comment>
<dbReference type="GO" id="GO:0005737">
    <property type="term" value="C:cytoplasm"/>
    <property type="evidence" value="ECO:0007669"/>
    <property type="project" value="UniProtKB-SubCell"/>
</dbReference>
<evidence type="ECO:0000256" key="4">
    <source>
        <dbReference type="ARBA" id="ARBA00022840"/>
    </source>
</evidence>
<comment type="subcellular location">
    <subcellularLocation>
        <location evidence="1 7">Cytoplasm</location>
    </subcellularLocation>
</comment>
<feature type="domain" description="SMC hinge" evidence="8">
    <location>
        <begin position="518"/>
        <end position="637"/>
    </location>
</feature>
<comment type="domain">
    <text evidence="7">Contains large globular domains required for ATP hydrolysis at each terminus and a third globular domain forming a flexible hinge near the middle of the molecule. These domains are separated by coiled-coil structures.</text>
</comment>
<dbReference type="GO" id="GO:0030261">
    <property type="term" value="P:chromosome condensation"/>
    <property type="evidence" value="ECO:0007669"/>
    <property type="project" value="InterPro"/>
</dbReference>
<dbReference type="GO" id="GO:0007062">
    <property type="term" value="P:sister chromatid cohesion"/>
    <property type="evidence" value="ECO:0007669"/>
    <property type="project" value="InterPro"/>
</dbReference>
<evidence type="ECO:0000256" key="2">
    <source>
        <dbReference type="ARBA" id="ARBA00022490"/>
    </source>
</evidence>
<dbReference type="SMART" id="SM00968">
    <property type="entry name" value="SMC_hinge"/>
    <property type="match status" value="1"/>
</dbReference>
<dbReference type="GO" id="GO:0003677">
    <property type="term" value="F:DNA binding"/>
    <property type="evidence" value="ECO:0007669"/>
    <property type="project" value="UniProtKB-UniRule"/>
</dbReference>